<protein>
    <submittedName>
        <fullName evidence="1">Uncharacterized protein</fullName>
    </submittedName>
</protein>
<name>A0AAD4VDM6_PRUDU</name>
<gene>
    <name evidence="1" type="ORF">L3X38_031434</name>
</gene>
<reference evidence="1 2" key="1">
    <citation type="journal article" date="2022" name="G3 (Bethesda)">
        <title>Whole-genome sequence and methylome profiling of the almond [Prunus dulcis (Mill.) D.A. Webb] cultivar 'Nonpareil'.</title>
        <authorList>
            <person name="D'Amico-Willman K.M."/>
            <person name="Ouma W.Z."/>
            <person name="Meulia T."/>
            <person name="Sideli G.M."/>
            <person name="Gradziel T.M."/>
            <person name="Fresnedo-Ramirez J."/>
        </authorList>
    </citation>
    <scope>NUCLEOTIDE SEQUENCE [LARGE SCALE GENOMIC DNA]</scope>
    <source>
        <strain evidence="1">Clone GOH B32 T37-40</strain>
    </source>
</reference>
<comment type="caution">
    <text evidence="1">The sequence shown here is derived from an EMBL/GenBank/DDBJ whole genome shotgun (WGS) entry which is preliminary data.</text>
</comment>
<dbReference type="AlphaFoldDB" id="A0AAD4VDM6"/>
<evidence type="ECO:0000313" key="1">
    <source>
        <dbReference type="EMBL" id="KAI5322362.1"/>
    </source>
</evidence>
<evidence type="ECO:0000313" key="2">
    <source>
        <dbReference type="Proteomes" id="UP001054821"/>
    </source>
</evidence>
<keyword evidence="2" id="KW-1185">Reference proteome</keyword>
<proteinExistence type="predicted"/>
<dbReference type="EMBL" id="JAJFAZ020000006">
    <property type="protein sequence ID" value="KAI5322362.1"/>
    <property type="molecule type" value="Genomic_DNA"/>
</dbReference>
<dbReference type="Proteomes" id="UP001054821">
    <property type="component" value="Chromosome 6"/>
</dbReference>
<organism evidence="1 2">
    <name type="scientific">Prunus dulcis</name>
    <name type="common">Almond</name>
    <name type="synonym">Amygdalus dulcis</name>
    <dbReference type="NCBI Taxonomy" id="3755"/>
    <lineage>
        <taxon>Eukaryota</taxon>
        <taxon>Viridiplantae</taxon>
        <taxon>Streptophyta</taxon>
        <taxon>Embryophyta</taxon>
        <taxon>Tracheophyta</taxon>
        <taxon>Spermatophyta</taxon>
        <taxon>Magnoliopsida</taxon>
        <taxon>eudicotyledons</taxon>
        <taxon>Gunneridae</taxon>
        <taxon>Pentapetalae</taxon>
        <taxon>rosids</taxon>
        <taxon>fabids</taxon>
        <taxon>Rosales</taxon>
        <taxon>Rosaceae</taxon>
        <taxon>Amygdaloideae</taxon>
        <taxon>Amygdaleae</taxon>
        <taxon>Prunus</taxon>
    </lineage>
</organism>
<accession>A0AAD4VDM6</accession>
<sequence length="105" mass="11145">MNDSTQSHGSPSSSPLSAYAMAASTLVDLSLVVPDPHVRPELDLQRPLAAARSKGDYWVSSHFDELGLRSGGLGIRCPDSCLGEEEEETGIALDSCVLFSELAIL</sequence>